<keyword evidence="8" id="KW-0732">Signal</keyword>
<feature type="signal peptide" evidence="8">
    <location>
        <begin position="1"/>
        <end position="22"/>
    </location>
</feature>
<dbReference type="InterPro" id="IPR023996">
    <property type="entry name" value="TonB-dep_OMP_SusC/RagA"/>
</dbReference>
<keyword evidence="6 7" id="KW-0998">Cell outer membrane</keyword>
<evidence type="ECO:0000256" key="5">
    <source>
        <dbReference type="ARBA" id="ARBA00023136"/>
    </source>
</evidence>
<gene>
    <name evidence="10" type="ORF">LX78_01738</name>
</gene>
<keyword evidence="4 7" id="KW-0812">Transmembrane</keyword>
<dbReference type="PROSITE" id="PS52016">
    <property type="entry name" value="TONB_DEPENDENT_REC_3"/>
    <property type="match status" value="1"/>
</dbReference>
<dbReference type="InterPro" id="IPR008969">
    <property type="entry name" value="CarboxyPept-like_regulatory"/>
</dbReference>
<dbReference type="NCBIfam" id="TIGR04056">
    <property type="entry name" value="OMP_RagA_SusC"/>
    <property type="match status" value="1"/>
</dbReference>
<evidence type="ECO:0000256" key="4">
    <source>
        <dbReference type="ARBA" id="ARBA00022692"/>
    </source>
</evidence>
<dbReference type="InterPro" id="IPR012910">
    <property type="entry name" value="Plug_dom"/>
</dbReference>
<feature type="chain" id="PRO_5016458443" evidence="8">
    <location>
        <begin position="23"/>
        <end position="1048"/>
    </location>
</feature>
<protein>
    <submittedName>
        <fullName evidence="10">TonB-linked SusC/RagA family outer membrane protein</fullName>
    </submittedName>
</protein>
<proteinExistence type="inferred from homology"/>
<dbReference type="RefSeq" id="WP_109682244.1">
    <property type="nucleotide sequence ID" value="NZ_QGGP01000003.1"/>
</dbReference>
<keyword evidence="5 7" id="KW-0472">Membrane</keyword>
<sequence>MKTKFSGILTLFLAFVVQFTFAQEKTISGTVSDENGLPLPGVNIIVKGTTNGTQTDFDGNYSISASAGDVLSYSFVGYTKKEMTVGASNNISFGMTPDVQAIDEVVITAFGIKKEEKAIGYAVQTVKGDDIAESNEINVVNSLSGKVAGVQVTNSSGATGASARIILRGASSITGNNQPLFVIDGIPVDNSNFGTAGSTGGFDLPNGAADVNPDDIESVTVLKGPNAAALYGLRASNGVIVITTKKGSTSKDKLGITFNSSVSFENPLLLPDFQNSYGQGGNPFYFEFIDGQSGDGGIDESWGPALDVGYEFVQWNSYTVDGAPLPWVSQPDNIKDFYETGITLNNNLSFSGGSDKANFRLSMGLMDQEGMVPNTDFRRYNIGGVTSLQVSDKINVSLNAKYIKSQSDNLVTVGYDNENPVQQMIWSGRNVDFNALRDWESLPLAAVGTAAEGTPLNWNTVFQNNPFWVLDTNLNGYEKDRIIGGVTLNFELTKWLSVQAKTGVDFWKSQTTERKAKGSNNAPEGYYRVIDRTYNENNTEVLFSSAGNITDDLTYSLNAGGNTMYRRNDLIFASAPQLELPGLYNVSNVKTGVDPVQGATYAEQKINSLFGFGQLAFKNMLFVDVTARNDWSSLLPADNNSFFYPSVTVSAVLSDMFDMDKSTVSLLKIRGGWSKVGSTGALGAYRLQDTYSFSTTGWDGTNFLFYPSTINNPEIGPETTSGYEFGLDARLFENRLRFDVTYYDQTSEDLIVDVQLSSATGSGSSLQNVGEMRNKGWEVQLGGTLVKTDDWQVDLEINYAKNENEVVSLGDLETLVLGGQWSSTIEARVGEAYGTIVGPAFERAPNGDILYNNGLPVIGGSEVLGNVTPDWTGGANLIVSYKNIRFDALVDGKMGGDIYSMTTSWGRYAGVLDETMQGRETGVVGQGTMNIGTDANPQYVPNNVIVSAEDYNKAAFSNSIAESSVFDASYIKLRQMGLTYTFPKKWLENIAIDDVNFSVVGRNLAFLYKKAPHIDPESAFDNSNGNQGLEFGQLPSARSISFNVNLKF</sequence>
<name>A0A316DM41_9FLAO</name>
<dbReference type="SUPFAM" id="SSF56935">
    <property type="entry name" value="Porins"/>
    <property type="match status" value="1"/>
</dbReference>
<accession>A0A316DM41</accession>
<comment type="similarity">
    <text evidence="7">Belongs to the TonB-dependent receptor family.</text>
</comment>
<dbReference type="InterPro" id="IPR039426">
    <property type="entry name" value="TonB-dep_rcpt-like"/>
</dbReference>
<dbReference type="InterPro" id="IPR037066">
    <property type="entry name" value="Plug_dom_sf"/>
</dbReference>
<dbReference type="Pfam" id="PF13715">
    <property type="entry name" value="CarbopepD_reg_2"/>
    <property type="match status" value="1"/>
</dbReference>
<dbReference type="EMBL" id="QGGP01000003">
    <property type="protein sequence ID" value="PWK19257.1"/>
    <property type="molecule type" value="Genomic_DNA"/>
</dbReference>
<evidence type="ECO:0000256" key="7">
    <source>
        <dbReference type="PROSITE-ProRule" id="PRU01360"/>
    </source>
</evidence>
<evidence type="ECO:0000313" key="10">
    <source>
        <dbReference type="EMBL" id="PWK19257.1"/>
    </source>
</evidence>
<dbReference type="GO" id="GO:0009279">
    <property type="term" value="C:cell outer membrane"/>
    <property type="evidence" value="ECO:0007669"/>
    <property type="project" value="UniProtKB-SubCell"/>
</dbReference>
<dbReference type="NCBIfam" id="TIGR04057">
    <property type="entry name" value="SusC_RagA_signa"/>
    <property type="match status" value="1"/>
</dbReference>
<keyword evidence="2 7" id="KW-0813">Transport</keyword>
<evidence type="ECO:0000256" key="6">
    <source>
        <dbReference type="ARBA" id="ARBA00023237"/>
    </source>
</evidence>
<feature type="domain" description="TonB-dependent receptor plug" evidence="9">
    <location>
        <begin position="118"/>
        <end position="239"/>
    </location>
</feature>
<dbReference type="Gene3D" id="2.170.130.10">
    <property type="entry name" value="TonB-dependent receptor, plug domain"/>
    <property type="match status" value="1"/>
</dbReference>
<evidence type="ECO:0000256" key="8">
    <source>
        <dbReference type="SAM" id="SignalP"/>
    </source>
</evidence>
<comment type="caution">
    <text evidence="10">The sequence shown here is derived from an EMBL/GenBank/DDBJ whole genome shotgun (WGS) entry which is preliminary data.</text>
</comment>
<dbReference type="Proteomes" id="UP000245430">
    <property type="component" value="Unassembled WGS sequence"/>
</dbReference>
<evidence type="ECO:0000256" key="2">
    <source>
        <dbReference type="ARBA" id="ARBA00022448"/>
    </source>
</evidence>
<reference evidence="10 11" key="1">
    <citation type="submission" date="2018-05" db="EMBL/GenBank/DDBJ databases">
        <title>Genomic Encyclopedia of Archaeal and Bacterial Type Strains, Phase II (KMG-II): from individual species to whole genera.</title>
        <authorList>
            <person name="Goeker M."/>
        </authorList>
    </citation>
    <scope>NUCLEOTIDE SEQUENCE [LARGE SCALE GENOMIC DNA]</scope>
    <source>
        <strain evidence="10 11">DSM 22637</strain>
    </source>
</reference>
<dbReference type="SUPFAM" id="SSF49464">
    <property type="entry name" value="Carboxypeptidase regulatory domain-like"/>
    <property type="match status" value="1"/>
</dbReference>
<dbReference type="InterPro" id="IPR023997">
    <property type="entry name" value="TonB-dep_OMP_SusC/RagA_CS"/>
</dbReference>
<evidence type="ECO:0000256" key="1">
    <source>
        <dbReference type="ARBA" id="ARBA00004571"/>
    </source>
</evidence>
<evidence type="ECO:0000313" key="11">
    <source>
        <dbReference type="Proteomes" id="UP000245430"/>
    </source>
</evidence>
<keyword evidence="11" id="KW-1185">Reference proteome</keyword>
<dbReference type="AlphaFoldDB" id="A0A316DM41"/>
<dbReference type="InterPro" id="IPR036942">
    <property type="entry name" value="Beta-barrel_TonB_sf"/>
</dbReference>
<dbReference type="Pfam" id="PF07715">
    <property type="entry name" value="Plug"/>
    <property type="match status" value="1"/>
</dbReference>
<dbReference type="Gene3D" id="2.60.40.1120">
    <property type="entry name" value="Carboxypeptidase-like, regulatory domain"/>
    <property type="match status" value="1"/>
</dbReference>
<evidence type="ECO:0000256" key="3">
    <source>
        <dbReference type="ARBA" id="ARBA00022452"/>
    </source>
</evidence>
<dbReference type="Gene3D" id="2.40.170.20">
    <property type="entry name" value="TonB-dependent receptor, beta-barrel domain"/>
    <property type="match status" value="1"/>
</dbReference>
<keyword evidence="3 7" id="KW-1134">Transmembrane beta strand</keyword>
<evidence type="ECO:0000259" key="9">
    <source>
        <dbReference type="Pfam" id="PF07715"/>
    </source>
</evidence>
<organism evidence="10 11">
    <name type="scientific">Xanthomarina spongicola</name>
    <dbReference type="NCBI Taxonomy" id="570520"/>
    <lineage>
        <taxon>Bacteria</taxon>
        <taxon>Pseudomonadati</taxon>
        <taxon>Bacteroidota</taxon>
        <taxon>Flavobacteriia</taxon>
        <taxon>Flavobacteriales</taxon>
        <taxon>Flavobacteriaceae</taxon>
        <taxon>Xanthomarina</taxon>
    </lineage>
</organism>
<comment type="subcellular location">
    <subcellularLocation>
        <location evidence="1 7">Cell outer membrane</location>
        <topology evidence="1 7">Multi-pass membrane protein</topology>
    </subcellularLocation>
</comment>
<dbReference type="OrthoDB" id="9768177at2"/>